<evidence type="ECO:0000313" key="8">
    <source>
        <dbReference type="Proteomes" id="UP000263642"/>
    </source>
</evidence>
<feature type="transmembrane region" description="Helical" evidence="6">
    <location>
        <begin position="118"/>
        <end position="136"/>
    </location>
</feature>
<gene>
    <name evidence="7" type="ORF">DIT97_15035</name>
</gene>
<dbReference type="GO" id="GO:0016765">
    <property type="term" value="F:transferase activity, transferring alkyl or aryl (other than methyl) groups"/>
    <property type="evidence" value="ECO:0007669"/>
    <property type="project" value="InterPro"/>
</dbReference>
<dbReference type="Proteomes" id="UP000263642">
    <property type="component" value="Unassembled WGS sequence"/>
</dbReference>
<keyword evidence="5 6" id="KW-0472">Membrane</keyword>
<reference evidence="7 8" key="1">
    <citation type="journal article" date="2018" name="Nat. Biotechnol.">
        <title>A standardized bacterial taxonomy based on genome phylogeny substantially revises the tree of life.</title>
        <authorList>
            <person name="Parks D.H."/>
            <person name="Chuvochina M."/>
            <person name="Waite D.W."/>
            <person name="Rinke C."/>
            <person name="Skarshewski A."/>
            <person name="Chaumeil P.A."/>
            <person name="Hugenholtz P."/>
        </authorList>
    </citation>
    <scope>NUCLEOTIDE SEQUENCE [LARGE SCALE GENOMIC DNA]</scope>
    <source>
        <strain evidence="7">UBA9375</strain>
    </source>
</reference>
<feature type="transmembrane region" description="Helical" evidence="6">
    <location>
        <begin position="50"/>
        <end position="73"/>
    </location>
</feature>
<evidence type="ECO:0000256" key="1">
    <source>
        <dbReference type="ARBA" id="ARBA00004141"/>
    </source>
</evidence>
<dbReference type="EMBL" id="DQAY01000089">
    <property type="protein sequence ID" value="HCO24284.1"/>
    <property type="molecule type" value="Genomic_DNA"/>
</dbReference>
<dbReference type="AlphaFoldDB" id="A0A3D3R5Z0"/>
<keyword evidence="4 6" id="KW-1133">Transmembrane helix</keyword>
<feature type="transmembrane region" description="Helical" evidence="6">
    <location>
        <begin position="290"/>
        <end position="309"/>
    </location>
</feature>
<evidence type="ECO:0000256" key="5">
    <source>
        <dbReference type="ARBA" id="ARBA00023136"/>
    </source>
</evidence>
<evidence type="ECO:0000256" key="3">
    <source>
        <dbReference type="ARBA" id="ARBA00022692"/>
    </source>
</evidence>
<comment type="caution">
    <text evidence="7">The sequence shown here is derived from an EMBL/GenBank/DDBJ whole genome shotgun (WGS) entry which is preliminary data.</text>
</comment>
<evidence type="ECO:0008006" key="9">
    <source>
        <dbReference type="Google" id="ProtNLM"/>
    </source>
</evidence>
<feature type="transmembrane region" description="Helical" evidence="6">
    <location>
        <begin position="174"/>
        <end position="191"/>
    </location>
</feature>
<dbReference type="InterPro" id="IPR050475">
    <property type="entry name" value="Prenyltransferase_related"/>
</dbReference>
<dbReference type="PANTHER" id="PTHR42723">
    <property type="entry name" value="CHLOROPHYLL SYNTHASE"/>
    <property type="match status" value="1"/>
</dbReference>
<dbReference type="PANTHER" id="PTHR42723:SF1">
    <property type="entry name" value="CHLOROPHYLL SYNTHASE, CHLOROPLASTIC"/>
    <property type="match status" value="1"/>
</dbReference>
<accession>A0A3D3R5Z0</accession>
<keyword evidence="3 6" id="KW-0812">Transmembrane</keyword>
<evidence type="ECO:0000313" key="7">
    <source>
        <dbReference type="EMBL" id="HCO24284.1"/>
    </source>
</evidence>
<comment type="subcellular location">
    <subcellularLocation>
        <location evidence="1">Membrane</location>
        <topology evidence="1">Multi-pass membrane protein</topology>
    </subcellularLocation>
</comment>
<feature type="transmembrane region" description="Helical" evidence="6">
    <location>
        <begin position="203"/>
        <end position="226"/>
    </location>
</feature>
<dbReference type="Gene3D" id="1.10.357.140">
    <property type="entry name" value="UbiA prenyltransferase"/>
    <property type="match status" value="1"/>
</dbReference>
<dbReference type="InterPro" id="IPR044878">
    <property type="entry name" value="UbiA_sf"/>
</dbReference>
<feature type="transmembrane region" description="Helical" evidence="6">
    <location>
        <begin position="232"/>
        <end position="250"/>
    </location>
</feature>
<evidence type="ECO:0000256" key="2">
    <source>
        <dbReference type="ARBA" id="ARBA00022475"/>
    </source>
</evidence>
<name>A0A3D3R5Z0_9PLAN</name>
<protein>
    <recommendedName>
        <fullName evidence="9">Prenyltransferase</fullName>
    </recommendedName>
</protein>
<sequence length="311" mass="33661">MGRHGCGRIVGRMKTLLAYFQLMRLPAVFTAMSDIILGFLLTHGSFSPPISFALLLIASASLYLSGMVFNDVFDRKVDAAERPSRPIPSGRISTQKAATLGGLLMLAGVGAAQTVGTQSLIVASLLVVAILGYDMLLKNTFLAPLMMGICRFLNVMLGASAVAREINLWVKPQLRIAAALGLFIVGLTWFARMEAKDSHRGHLIGGLLVINSGLGALAWMLATYPWPRETNLSMVLAAWGVVALTINRRLVQAILNPVPQNVQIAVKTMLMSYVMLNAILVFVWTANPQYAILTAALLLPTILLSRWMAVT</sequence>
<proteinExistence type="predicted"/>
<dbReference type="InterPro" id="IPR000537">
    <property type="entry name" value="UbiA_prenyltransferase"/>
</dbReference>
<evidence type="ECO:0000256" key="6">
    <source>
        <dbReference type="SAM" id="Phobius"/>
    </source>
</evidence>
<dbReference type="GO" id="GO:0016020">
    <property type="term" value="C:membrane"/>
    <property type="evidence" value="ECO:0007669"/>
    <property type="project" value="UniProtKB-SubCell"/>
</dbReference>
<organism evidence="7 8">
    <name type="scientific">Gimesia maris</name>
    <dbReference type="NCBI Taxonomy" id="122"/>
    <lineage>
        <taxon>Bacteria</taxon>
        <taxon>Pseudomonadati</taxon>
        <taxon>Planctomycetota</taxon>
        <taxon>Planctomycetia</taxon>
        <taxon>Planctomycetales</taxon>
        <taxon>Planctomycetaceae</taxon>
        <taxon>Gimesia</taxon>
    </lineage>
</organism>
<dbReference type="Pfam" id="PF01040">
    <property type="entry name" value="UbiA"/>
    <property type="match status" value="1"/>
</dbReference>
<dbReference type="CDD" id="cd13964">
    <property type="entry name" value="PT_UbiA_1"/>
    <property type="match status" value="1"/>
</dbReference>
<feature type="transmembrane region" description="Helical" evidence="6">
    <location>
        <begin position="22"/>
        <end position="44"/>
    </location>
</feature>
<evidence type="ECO:0000256" key="4">
    <source>
        <dbReference type="ARBA" id="ARBA00022989"/>
    </source>
</evidence>
<feature type="transmembrane region" description="Helical" evidence="6">
    <location>
        <begin position="262"/>
        <end position="284"/>
    </location>
</feature>
<keyword evidence="2" id="KW-1003">Cell membrane</keyword>